<reference evidence="2" key="1">
    <citation type="submission" date="2020-10" db="EMBL/GenBank/DDBJ databases">
        <title>Genome Sequence of Monilinia vaccinii-corymbosi Sheds Light on Mummy Berry Disease Infection of Blueberry and Mating Type.</title>
        <authorList>
            <person name="Yow A.G."/>
            <person name="Zhang Y."/>
            <person name="Bansal K."/>
            <person name="Eacker S.M."/>
            <person name="Sullivan S."/>
            <person name="Liachko I."/>
            <person name="Cubeta M.A."/>
            <person name="Rollins J.A."/>
            <person name="Ashrafi H."/>
        </authorList>
    </citation>
    <scope>NUCLEOTIDE SEQUENCE</scope>
    <source>
        <strain evidence="2">RL-1</strain>
    </source>
</reference>
<proteinExistence type="predicted"/>
<evidence type="ECO:0000313" key="3">
    <source>
        <dbReference type="Proteomes" id="UP000672032"/>
    </source>
</evidence>
<protein>
    <submittedName>
        <fullName evidence="2">Uncharacterized protein</fullName>
    </submittedName>
</protein>
<feature type="transmembrane region" description="Helical" evidence="1">
    <location>
        <begin position="105"/>
        <end position="124"/>
    </location>
</feature>
<gene>
    <name evidence="2" type="ORF">DSL72_008876</name>
</gene>
<dbReference type="AlphaFoldDB" id="A0A8A3PQG6"/>
<keyword evidence="1" id="KW-0472">Membrane</keyword>
<accession>A0A8A3PQG6</accession>
<evidence type="ECO:0000256" key="1">
    <source>
        <dbReference type="SAM" id="Phobius"/>
    </source>
</evidence>
<keyword evidence="1" id="KW-0812">Transmembrane</keyword>
<feature type="transmembrane region" description="Helical" evidence="1">
    <location>
        <begin position="136"/>
        <end position="157"/>
    </location>
</feature>
<feature type="transmembrane region" description="Helical" evidence="1">
    <location>
        <begin position="58"/>
        <end position="77"/>
    </location>
</feature>
<name>A0A8A3PQG6_9HELO</name>
<dbReference type="OrthoDB" id="5368516at2759"/>
<keyword evidence="1" id="KW-1133">Transmembrane helix</keyword>
<keyword evidence="3" id="KW-1185">Reference proteome</keyword>
<dbReference type="EMBL" id="CP063413">
    <property type="protein sequence ID" value="QSZ37777.1"/>
    <property type="molecule type" value="Genomic_DNA"/>
</dbReference>
<organism evidence="2 3">
    <name type="scientific">Monilinia vaccinii-corymbosi</name>
    <dbReference type="NCBI Taxonomy" id="61207"/>
    <lineage>
        <taxon>Eukaryota</taxon>
        <taxon>Fungi</taxon>
        <taxon>Dikarya</taxon>
        <taxon>Ascomycota</taxon>
        <taxon>Pezizomycotina</taxon>
        <taxon>Leotiomycetes</taxon>
        <taxon>Helotiales</taxon>
        <taxon>Sclerotiniaceae</taxon>
        <taxon>Monilinia</taxon>
    </lineage>
</organism>
<dbReference type="Proteomes" id="UP000672032">
    <property type="component" value="Chromosome 9"/>
</dbReference>
<evidence type="ECO:0000313" key="2">
    <source>
        <dbReference type="EMBL" id="QSZ37777.1"/>
    </source>
</evidence>
<sequence>MGATSALYLMNRAVLSDGTESVSSLLMDAEDAKNNTLAEGIIKKLLFAESKSIRTSTIILAAFNVLASFATAASILYDGYGASKRCNPKFKASKLWVSMIHPAETFPLVLSIGIIIQGIIFAAVQVEGLHSLYKSGCSTIAQLLWIGMFASTLGNFYTNGL</sequence>